<feature type="compositionally biased region" description="Basic and acidic residues" evidence="1">
    <location>
        <begin position="149"/>
        <end position="159"/>
    </location>
</feature>
<dbReference type="RefSeq" id="XP_007770835.1">
    <property type="nucleotide sequence ID" value="XM_007772645.1"/>
</dbReference>
<comment type="caution">
    <text evidence="2">The sequence shown here is derived from an EMBL/GenBank/DDBJ whole genome shotgun (WGS) entry which is preliminary data.</text>
</comment>
<evidence type="ECO:0000313" key="2">
    <source>
        <dbReference type="EMBL" id="EIW79136.1"/>
    </source>
</evidence>
<dbReference type="EMBL" id="JH711581">
    <property type="protein sequence ID" value="EIW79136.1"/>
    <property type="molecule type" value="Genomic_DNA"/>
</dbReference>
<dbReference type="KEGG" id="cput:CONPUDRAFT_155816"/>
<feature type="region of interest" description="Disordered" evidence="1">
    <location>
        <begin position="18"/>
        <end position="78"/>
    </location>
</feature>
<evidence type="ECO:0000313" key="3">
    <source>
        <dbReference type="Proteomes" id="UP000053558"/>
    </source>
</evidence>
<organism evidence="2 3">
    <name type="scientific">Coniophora puteana (strain RWD-64-598)</name>
    <name type="common">Brown rot fungus</name>
    <dbReference type="NCBI Taxonomy" id="741705"/>
    <lineage>
        <taxon>Eukaryota</taxon>
        <taxon>Fungi</taxon>
        <taxon>Dikarya</taxon>
        <taxon>Basidiomycota</taxon>
        <taxon>Agaricomycotina</taxon>
        <taxon>Agaricomycetes</taxon>
        <taxon>Agaricomycetidae</taxon>
        <taxon>Boletales</taxon>
        <taxon>Coniophorineae</taxon>
        <taxon>Coniophoraceae</taxon>
        <taxon>Coniophora</taxon>
    </lineage>
</organism>
<reference evidence="3" key="1">
    <citation type="journal article" date="2012" name="Science">
        <title>The Paleozoic origin of enzymatic lignin decomposition reconstructed from 31 fungal genomes.</title>
        <authorList>
            <person name="Floudas D."/>
            <person name="Binder M."/>
            <person name="Riley R."/>
            <person name="Barry K."/>
            <person name="Blanchette R.A."/>
            <person name="Henrissat B."/>
            <person name="Martinez A.T."/>
            <person name="Otillar R."/>
            <person name="Spatafora J.W."/>
            <person name="Yadav J.S."/>
            <person name="Aerts A."/>
            <person name="Benoit I."/>
            <person name="Boyd A."/>
            <person name="Carlson A."/>
            <person name="Copeland A."/>
            <person name="Coutinho P.M."/>
            <person name="de Vries R.P."/>
            <person name="Ferreira P."/>
            <person name="Findley K."/>
            <person name="Foster B."/>
            <person name="Gaskell J."/>
            <person name="Glotzer D."/>
            <person name="Gorecki P."/>
            <person name="Heitman J."/>
            <person name="Hesse C."/>
            <person name="Hori C."/>
            <person name="Igarashi K."/>
            <person name="Jurgens J.A."/>
            <person name="Kallen N."/>
            <person name="Kersten P."/>
            <person name="Kohler A."/>
            <person name="Kuees U."/>
            <person name="Kumar T.K.A."/>
            <person name="Kuo A."/>
            <person name="LaButti K."/>
            <person name="Larrondo L.F."/>
            <person name="Lindquist E."/>
            <person name="Ling A."/>
            <person name="Lombard V."/>
            <person name="Lucas S."/>
            <person name="Lundell T."/>
            <person name="Martin R."/>
            <person name="McLaughlin D.J."/>
            <person name="Morgenstern I."/>
            <person name="Morin E."/>
            <person name="Murat C."/>
            <person name="Nagy L.G."/>
            <person name="Nolan M."/>
            <person name="Ohm R.A."/>
            <person name="Patyshakuliyeva A."/>
            <person name="Rokas A."/>
            <person name="Ruiz-Duenas F.J."/>
            <person name="Sabat G."/>
            <person name="Salamov A."/>
            <person name="Samejima M."/>
            <person name="Schmutz J."/>
            <person name="Slot J.C."/>
            <person name="St John F."/>
            <person name="Stenlid J."/>
            <person name="Sun H."/>
            <person name="Sun S."/>
            <person name="Syed K."/>
            <person name="Tsang A."/>
            <person name="Wiebenga A."/>
            <person name="Young D."/>
            <person name="Pisabarro A."/>
            <person name="Eastwood D.C."/>
            <person name="Martin F."/>
            <person name="Cullen D."/>
            <person name="Grigoriev I.V."/>
            <person name="Hibbett D.S."/>
        </authorList>
    </citation>
    <scope>NUCLEOTIDE SEQUENCE [LARGE SCALE GENOMIC DNA]</scope>
    <source>
        <strain evidence="3">RWD-64-598 SS2</strain>
    </source>
</reference>
<protein>
    <submittedName>
        <fullName evidence="2">Uncharacterized protein</fullName>
    </submittedName>
</protein>
<accession>A0A5M3MJB2</accession>
<sequence>MSNVIGLVKCPCRSFGCGSDPQGYREQQPKIKQQHQKADELHDALDAHTAQQATQGAAQNTQPEPLNRQGKDMGWELPPGNDRLDVEDIMNVGQVFVQELFNMYGLQEEAHNQSLNNEGNEELSNNDNFFTRQMRAHTPPPNINSENEDQGKDKEELVQPKEPINQAQQALKDTLYAPMDDLFDYSDVHDQDVRHNQQPLTFSAHPSICNTYIRVFTLCDGVSHTAA</sequence>
<feature type="compositionally biased region" description="Basic and acidic residues" evidence="1">
    <location>
        <begin position="36"/>
        <end position="46"/>
    </location>
</feature>
<evidence type="ECO:0000256" key="1">
    <source>
        <dbReference type="SAM" id="MobiDB-lite"/>
    </source>
</evidence>
<proteinExistence type="predicted"/>
<feature type="region of interest" description="Disordered" evidence="1">
    <location>
        <begin position="136"/>
        <end position="160"/>
    </location>
</feature>
<feature type="compositionally biased region" description="Low complexity" evidence="1">
    <location>
        <begin position="47"/>
        <end position="62"/>
    </location>
</feature>
<gene>
    <name evidence="2" type="ORF">CONPUDRAFT_155816</name>
</gene>
<dbReference type="AlphaFoldDB" id="A0A5M3MJB2"/>
<dbReference type="Proteomes" id="UP000053558">
    <property type="component" value="Unassembled WGS sequence"/>
</dbReference>
<dbReference type="GeneID" id="19203508"/>
<name>A0A5M3MJB2_CONPW</name>
<keyword evidence="3" id="KW-1185">Reference proteome</keyword>